<evidence type="ECO:0000256" key="8">
    <source>
        <dbReference type="ARBA" id="ARBA00024195"/>
    </source>
</evidence>
<dbReference type="InterPro" id="IPR001314">
    <property type="entry name" value="Peptidase_S1A"/>
</dbReference>
<evidence type="ECO:0000256" key="7">
    <source>
        <dbReference type="ARBA" id="ARBA00023157"/>
    </source>
</evidence>
<dbReference type="Proteomes" id="UP000694419">
    <property type="component" value="Unplaced"/>
</dbReference>
<comment type="catalytic activity">
    <reaction evidence="1">
        <text>Preferential cleavage: Arg-|-Xaa, Lys-|-Xaa.</text>
        <dbReference type="EC" id="3.4.21.10"/>
    </reaction>
</comment>
<feature type="compositionally biased region" description="Pro residues" evidence="9">
    <location>
        <begin position="58"/>
        <end position="70"/>
    </location>
</feature>
<dbReference type="PRINTS" id="PR00722">
    <property type="entry name" value="CHYMOTRYPSIN"/>
</dbReference>
<proteinExistence type="inferred from homology"/>
<dbReference type="InterPro" id="IPR033116">
    <property type="entry name" value="TRYPSIN_SER"/>
</dbReference>
<organism evidence="11 12">
    <name type="scientific">Calidris pygmaea</name>
    <name type="common">Spoon-billed sandpiper</name>
    <dbReference type="NCBI Taxonomy" id="425635"/>
    <lineage>
        <taxon>Eukaryota</taxon>
        <taxon>Metazoa</taxon>
        <taxon>Chordata</taxon>
        <taxon>Craniata</taxon>
        <taxon>Vertebrata</taxon>
        <taxon>Euteleostomi</taxon>
        <taxon>Archelosauria</taxon>
        <taxon>Archosauria</taxon>
        <taxon>Dinosauria</taxon>
        <taxon>Saurischia</taxon>
        <taxon>Theropoda</taxon>
        <taxon>Coelurosauria</taxon>
        <taxon>Aves</taxon>
        <taxon>Neognathae</taxon>
        <taxon>Neoaves</taxon>
        <taxon>Charadriiformes</taxon>
        <taxon>Scolopacidae</taxon>
        <taxon>Calidris</taxon>
    </lineage>
</organism>
<comment type="similarity">
    <text evidence="8">Belongs to the peptidase S1 family. CLIP subfamily.</text>
</comment>
<evidence type="ECO:0000313" key="11">
    <source>
        <dbReference type="Ensembl" id="ENSCPGP00000009524.1"/>
    </source>
</evidence>
<dbReference type="InterPro" id="IPR009003">
    <property type="entry name" value="Peptidase_S1_PA"/>
</dbReference>
<keyword evidence="5" id="KW-0378">Hydrolase</keyword>
<dbReference type="GO" id="GO:0006508">
    <property type="term" value="P:proteolysis"/>
    <property type="evidence" value="ECO:0007669"/>
    <property type="project" value="UniProtKB-KW"/>
</dbReference>
<keyword evidence="6" id="KW-0720">Serine protease</keyword>
<dbReference type="PROSITE" id="PS50240">
    <property type="entry name" value="TRYPSIN_DOM"/>
    <property type="match status" value="1"/>
</dbReference>
<dbReference type="PANTHER" id="PTHR24252:SF8">
    <property type="entry name" value="ACROSIN"/>
    <property type="match status" value="1"/>
</dbReference>
<evidence type="ECO:0000313" key="12">
    <source>
        <dbReference type="Proteomes" id="UP000694419"/>
    </source>
</evidence>
<evidence type="ECO:0000256" key="6">
    <source>
        <dbReference type="ARBA" id="ARBA00022825"/>
    </source>
</evidence>
<keyword evidence="7" id="KW-1015">Disulfide bond</keyword>
<dbReference type="Gene3D" id="2.40.10.10">
    <property type="entry name" value="Trypsin-like serine proteases"/>
    <property type="match status" value="2"/>
</dbReference>
<dbReference type="FunFam" id="2.40.10.10:FF:000002">
    <property type="entry name" value="Transmembrane protease serine"/>
    <property type="match status" value="1"/>
</dbReference>
<dbReference type="PROSITE" id="PS00135">
    <property type="entry name" value="TRYPSIN_SER"/>
    <property type="match status" value="1"/>
</dbReference>
<dbReference type="Ensembl" id="ENSCPGT00000010452.1">
    <property type="protein sequence ID" value="ENSCPGP00000009524.1"/>
    <property type="gene ID" value="ENSCPGG00000006787.1"/>
</dbReference>
<dbReference type="AlphaFoldDB" id="A0A8C3JKY3"/>
<feature type="domain" description="Peptidase S1" evidence="10">
    <location>
        <begin position="38"/>
        <end position="333"/>
    </location>
</feature>
<evidence type="ECO:0000256" key="4">
    <source>
        <dbReference type="ARBA" id="ARBA00022670"/>
    </source>
</evidence>
<dbReference type="Pfam" id="PF00089">
    <property type="entry name" value="Trypsin"/>
    <property type="match status" value="1"/>
</dbReference>
<dbReference type="InterPro" id="IPR001254">
    <property type="entry name" value="Trypsin_dom"/>
</dbReference>
<keyword evidence="12" id="KW-1185">Reference proteome</keyword>
<dbReference type="CDD" id="cd00190">
    <property type="entry name" value="Tryp_SPc"/>
    <property type="match status" value="1"/>
</dbReference>
<name>A0A8C3JKY3_9CHAR</name>
<evidence type="ECO:0000259" key="10">
    <source>
        <dbReference type="PROSITE" id="PS50240"/>
    </source>
</evidence>
<dbReference type="PANTHER" id="PTHR24252">
    <property type="entry name" value="ACROSIN-RELATED"/>
    <property type="match status" value="1"/>
</dbReference>
<reference evidence="11" key="1">
    <citation type="submission" date="2025-08" db="UniProtKB">
        <authorList>
            <consortium name="Ensembl"/>
        </authorList>
    </citation>
    <scope>IDENTIFICATION</scope>
</reference>
<keyword evidence="4" id="KW-0645">Protease</keyword>
<dbReference type="GO" id="GO:0007340">
    <property type="term" value="P:acrosome reaction"/>
    <property type="evidence" value="ECO:0007669"/>
    <property type="project" value="TreeGrafter"/>
</dbReference>
<evidence type="ECO:0000256" key="5">
    <source>
        <dbReference type="ARBA" id="ARBA00022801"/>
    </source>
</evidence>
<protein>
    <recommendedName>
        <fullName evidence="3">Acrosin</fullName>
        <ecNumber evidence="2">3.4.21.10</ecNumber>
    </recommendedName>
</protein>
<evidence type="ECO:0000256" key="2">
    <source>
        <dbReference type="ARBA" id="ARBA00012050"/>
    </source>
</evidence>
<evidence type="ECO:0000256" key="1">
    <source>
        <dbReference type="ARBA" id="ARBA00001656"/>
    </source>
</evidence>
<dbReference type="EC" id="3.4.21.10" evidence="2"/>
<dbReference type="InterPro" id="IPR043504">
    <property type="entry name" value="Peptidase_S1_PA_chymotrypsin"/>
</dbReference>
<evidence type="ECO:0000256" key="3">
    <source>
        <dbReference type="ARBA" id="ARBA00017161"/>
    </source>
</evidence>
<dbReference type="SMART" id="SM00020">
    <property type="entry name" value="Tryp_SPc"/>
    <property type="match status" value="1"/>
</dbReference>
<evidence type="ECO:0000256" key="9">
    <source>
        <dbReference type="SAM" id="MobiDB-lite"/>
    </source>
</evidence>
<reference evidence="11" key="2">
    <citation type="submission" date="2025-09" db="UniProtKB">
        <authorList>
            <consortium name="Ensembl"/>
        </authorList>
    </citation>
    <scope>IDENTIFICATION</scope>
</reference>
<feature type="region of interest" description="Disordered" evidence="9">
    <location>
        <begin position="58"/>
        <end position="82"/>
    </location>
</feature>
<dbReference type="GO" id="GO:0004252">
    <property type="term" value="F:serine-type endopeptidase activity"/>
    <property type="evidence" value="ECO:0007669"/>
    <property type="project" value="InterPro"/>
</dbReference>
<dbReference type="SUPFAM" id="SSF50494">
    <property type="entry name" value="Trypsin-like serine proteases"/>
    <property type="match status" value="1"/>
</dbReference>
<sequence>MDGQHPANRVRRLEAPVWRVPHQRPVGPDSSPLLPRTQVRGTRARGCPLHPSRCPVPAPRAAPSPVPCPAPEHSRASRGCSGKGWVRATVPQQPRLPAGHGQCQRCLSSVAVLPHWGSRGQGRAGLLHPGAPLPLTPLHLPSRPELLWRVVIGANRLSQMGPEVQVRHIQRLLIHEHYNNISQLNDIALLELDHPVQCSYYVQLACVPDASLRVSELKNCYVSGWGAMNARSSRQPDVLQEAPVHLLDTHICNSSRWYAGAVHSSNLCAGYAYGLIDTCQGDSGGPLMCKDNFGDYFWLVGVTSWGKGCARARQPGVYTSTQLFYNWILVQMGLYPQVRASPTSRNWSHFLTTSTPYQRPRPVPTQSSKFGTCPYPRQKLVEFFTRVQELLQILRGKKV</sequence>
<accession>A0A8C3JKY3</accession>